<accession>A0A3P5ZH72</accession>
<sequence>MAIVLFSMHYASSTLRLDELVEIMKCRKELGQTVMTIYYVVKPSDVKRQRGYFGSVFEKVCAGRSVEDIEKWKQALEEVTEILGYESSIWQSEAEMIENVVNDVSNMLNKAAPSRDFDGLVGMENHIAQISSLLSLDSGDDVRMVGIWGPAGIGKTTIARTLCGKLSDSFTHTAFVESIRGSSENDHAFMLHLQEQLLLMDKKVLIVLDDVYDLRQIKAMAGKTQWFGCGSRIIITTTDKKLLKAHGVDHIYPMFI</sequence>
<dbReference type="CDD" id="cd00009">
    <property type="entry name" value="AAA"/>
    <property type="match status" value="1"/>
</dbReference>
<dbReference type="InterPro" id="IPR035897">
    <property type="entry name" value="Toll_tir_struct_dom_sf"/>
</dbReference>
<dbReference type="GO" id="GO:0016887">
    <property type="term" value="F:ATP hydrolysis activity"/>
    <property type="evidence" value="ECO:0007669"/>
    <property type="project" value="InterPro"/>
</dbReference>
<protein>
    <recommendedName>
        <fullName evidence="1">TIR domain-containing protein</fullName>
    </recommendedName>
</protein>
<dbReference type="SUPFAM" id="SSF52540">
    <property type="entry name" value="P-loop containing nucleoside triphosphate hydrolases"/>
    <property type="match status" value="1"/>
</dbReference>
<organism evidence="3">
    <name type="scientific">Brassica campestris</name>
    <name type="common">Field mustard</name>
    <dbReference type="NCBI Taxonomy" id="3711"/>
    <lineage>
        <taxon>Eukaryota</taxon>
        <taxon>Viridiplantae</taxon>
        <taxon>Streptophyta</taxon>
        <taxon>Embryophyta</taxon>
        <taxon>Tracheophyta</taxon>
        <taxon>Spermatophyta</taxon>
        <taxon>Magnoliopsida</taxon>
        <taxon>eudicotyledons</taxon>
        <taxon>Gunneridae</taxon>
        <taxon>Pentapetalae</taxon>
        <taxon>rosids</taxon>
        <taxon>malvids</taxon>
        <taxon>Brassicales</taxon>
        <taxon>Brassicaceae</taxon>
        <taxon>Brassiceae</taxon>
        <taxon>Brassica</taxon>
    </lineage>
</organism>
<evidence type="ECO:0000313" key="2">
    <source>
        <dbReference type="EMBL" id="CAG7888195.1"/>
    </source>
</evidence>
<name>A0A3P5ZH72_BRACM</name>
<dbReference type="Gene3D" id="3.40.50.300">
    <property type="entry name" value="P-loop containing nucleotide triphosphate hydrolases"/>
    <property type="match status" value="1"/>
</dbReference>
<dbReference type="InterPro" id="IPR000157">
    <property type="entry name" value="TIR_dom"/>
</dbReference>
<dbReference type="AlphaFoldDB" id="A0A3P5ZH72"/>
<dbReference type="EMBL" id="LS974617">
    <property type="protein sequence ID" value="CAG7888195.1"/>
    <property type="molecule type" value="Genomic_DNA"/>
</dbReference>
<evidence type="ECO:0000313" key="3">
    <source>
        <dbReference type="EMBL" id="VDC75645.1"/>
    </source>
</evidence>
<dbReference type="Pfam" id="PF01582">
    <property type="entry name" value="TIR"/>
    <property type="match status" value="1"/>
</dbReference>
<gene>
    <name evidence="3" type="ORF">BRAA01T02147Z</name>
    <name evidence="2" type="ORF">BRAPAZ1V2_A01P22710.2</name>
</gene>
<dbReference type="GO" id="GO:0006952">
    <property type="term" value="P:defense response"/>
    <property type="evidence" value="ECO:0007669"/>
    <property type="project" value="InterPro"/>
</dbReference>
<dbReference type="EMBL" id="LR031571">
    <property type="protein sequence ID" value="VDC75645.1"/>
    <property type="molecule type" value="Genomic_DNA"/>
</dbReference>
<dbReference type="Proteomes" id="UP000694005">
    <property type="component" value="Chromosome A01"/>
</dbReference>
<dbReference type="SUPFAM" id="SSF52200">
    <property type="entry name" value="Toll/Interleukin receptor TIR domain"/>
    <property type="match status" value="1"/>
</dbReference>
<dbReference type="GO" id="GO:0007165">
    <property type="term" value="P:signal transduction"/>
    <property type="evidence" value="ECO:0007669"/>
    <property type="project" value="InterPro"/>
</dbReference>
<feature type="domain" description="TIR" evidence="1">
    <location>
        <begin position="1"/>
        <end position="108"/>
    </location>
</feature>
<proteinExistence type="predicted"/>
<dbReference type="PROSITE" id="PS50104">
    <property type="entry name" value="TIR"/>
    <property type="match status" value="1"/>
</dbReference>
<dbReference type="InterPro" id="IPR027417">
    <property type="entry name" value="P-loop_NTPase"/>
</dbReference>
<dbReference type="Pfam" id="PF00004">
    <property type="entry name" value="AAA"/>
    <property type="match status" value="1"/>
</dbReference>
<dbReference type="PANTHER" id="PTHR11017">
    <property type="entry name" value="LEUCINE-RICH REPEAT-CONTAINING PROTEIN"/>
    <property type="match status" value="1"/>
</dbReference>
<dbReference type="PANTHER" id="PTHR11017:SF482">
    <property type="entry name" value="TIR DOMAIN-CONTAINING PROTEIN"/>
    <property type="match status" value="1"/>
</dbReference>
<dbReference type="InterPro" id="IPR003959">
    <property type="entry name" value="ATPase_AAA_core"/>
</dbReference>
<reference evidence="3" key="1">
    <citation type="submission" date="2018-11" db="EMBL/GenBank/DDBJ databases">
        <authorList>
            <consortium name="Genoscope - CEA"/>
            <person name="William W."/>
        </authorList>
    </citation>
    <scope>NUCLEOTIDE SEQUENCE</scope>
</reference>
<evidence type="ECO:0000259" key="1">
    <source>
        <dbReference type="PROSITE" id="PS50104"/>
    </source>
</evidence>
<dbReference type="GO" id="GO:0005524">
    <property type="term" value="F:ATP binding"/>
    <property type="evidence" value="ECO:0007669"/>
    <property type="project" value="InterPro"/>
</dbReference>
<dbReference type="InterPro" id="IPR044974">
    <property type="entry name" value="Disease_R_plants"/>
</dbReference>
<dbReference type="Gene3D" id="3.40.50.10140">
    <property type="entry name" value="Toll/interleukin-1 receptor homology (TIR) domain"/>
    <property type="match status" value="1"/>
</dbReference>
<dbReference type="Gramene" id="A01p22710.2_BraZ1">
    <property type="protein sequence ID" value="A01p22710.2_BraZ1.CDS"/>
    <property type="gene ID" value="A01g22710.2_BraZ1"/>
</dbReference>